<keyword evidence="1" id="KW-1133">Transmembrane helix</keyword>
<feature type="transmembrane region" description="Helical" evidence="1">
    <location>
        <begin position="199"/>
        <end position="221"/>
    </location>
</feature>
<accession>A0A3S3U4M6</accession>
<dbReference type="EMBL" id="SBII01000002">
    <property type="protein sequence ID" value="RWX02522.1"/>
    <property type="molecule type" value="Genomic_DNA"/>
</dbReference>
<keyword evidence="1" id="KW-0472">Membrane</keyword>
<evidence type="ECO:0000313" key="2">
    <source>
        <dbReference type="EMBL" id="RWX02522.1"/>
    </source>
</evidence>
<dbReference type="Proteomes" id="UP000287527">
    <property type="component" value="Unassembled WGS sequence"/>
</dbReference>
<dbReference type="OrthoDB" id="675847at2"/>
<feature type="transmembrane region" description="Helical" evidence="1">
    <location>
        <begin position="59"/>
        <end position="79"/>
    </location>
</feature>
<evidence type="ECO:0000256" key="1">
    <source>
        <dbReference type="SAM" id="Phobius"/>
    </source>
</evidence>
<name>A0A3S3U4M6_9FLAO</name>
<organism evidence="2 3">
    <name type="scientific">Flavobacterium cerinum</name>
    <dbReference type="NCBI Taxonomy" id="2502784"/>
    <lineage>
        <taxon>Bacteria</taxon>
        <taxon>Pseudomonadati</taxon>
        <taxon>Bacteroidota</taxon>
        <taxon>Flavobacteriia</taxon>
        <taxon>Flavobacteriales</taxon>
        <taxon>Flavobacteriaceae</taxon>
        <taxon>Flavobacterium</taxon>
    </lineage>
</organism>
<feature type="transmembrane region" description="Helical" evidence="1">
    <location>
        <begin position="33"/>
        <end position="53"/>
    </location>
</feature>
<reference evidence="2 3" key="1">
    <citation type="submission" date="2019-01" db="EMBL/GenBank/DDBJ databases">
        <title>Flavobacterium sp. nov.,isolated from freshwater.</title>
        <authorList>
            <person name="Zhang R."/>
            <person name="Du Z.-J."/>
        </authorList>
    </citation>
    <scope>NUCLEOTIDE SEQUENCE [LARGE SCALE GENOMIC DNA]</scope>
    <source>
        <strain evidence="2 3">1E403</strain>
    </source>
</reference>
<keyword evidence="3" id="KW-1185">Reference proteome</keyword>
<dbReference type="RefSeq" id="WP_128388794.1">
    <property type="nucleotide sequence ID" value="NZ_SBII01000002.1"/>
</dbReference>
<keyword evidence="1" id="KW-0812">Transmembrane</keyword>
<dbReference type="AlphaFoldDB" id="A0A3S3U4M6"/>
<evidence type="ECO:0000313" key="3">
    <source>
        <dbReference type="Proteomes" id="UP000287527"/>
    </source>
</evidence>
<feature type="transmembrane region" description="Helical" evidence="1">
    <location>
        <begin position="157"/>
        <end position="179"/>
    </location>
</feature>
<protein>
    <submittedName>
        <fullName evidence="2">Uncharacterized protein</fullName>
    </submittedName>
</protein>
<gene>
    <name evidence="2" type="ORF">EPI11_04705</name>
</gene>
<sequence length="225" mass="25634">MDDVPLFTAILFTCTVLLTCFIFYRAANTSKTFFAVSGVWLLLQGFIALTGFYTNTQTIPPRFVLLIGVPLLFILLLFVTKNGRQYIDNLEPKYLTLLHVVRVPVEIVLYLLFLYKKVPVTMTFEGSNFDILSGISAPFIFYFGYKKKILGKTILLLWNFICIGLLLNVVITAVLSAPFEFQQFAFDQPNVAVLYFPYIWLPCCVVPLVMFSHLATIRQLLVNKA</sequence>
<comment type="caution">
    <text evidence="2">The sequence shown here is derived from an EMBL/GenBank/DDBJ whole genome shotgun (WGS) entry which is preliminary data.</text>
</comment>
<feature type="transmembrane region" description="Helical" evidence="1">
    <location>
        <begin position="6"/>
        <end position="26"/>
    </location>
</feature>
<proteinExistence type="predicted"/>